<accession>D0MKG1</accession>
<reference evidence="1 2" key="1">
    <citation type="journal article" date="2009" name="Stand. Genomic Sci.">
        <title>Complete genome sequence of Rhodothermus marinus type strain (R-10).</title>
        <authorList>
            <person name="Nolan M."/>
            <person name="Tindall B.J."/>
            <person name="Pomrenke H."/>
            <person name="Lapidus A."/>
            <person name="Copeland A."/>
            <person name="Glavina Del Rio T."/>
            <person name="Lucas S."/>
            <person name="Chen F."/>
            <person name="Tice H."/>
            <person name="Cheng J.F."/>
            <person name="Saunders E."/>
            <person name="Han C."/>
            <person name="Bruce D."/>
            <person name="Goodwin L."/>
            <person name="Chain P."/>
            <person name="Pitluck S."/>
            <person name="Ovchinikova G."/>
            <person name="Pati A."/>
            <person name="Ivanova N."/>
            <person name="Mavromatis K."/>
            <person name="Chen A."/>
            <person name="Palaniappan K."/>
            <person name="Land M."/>
            <person name="Hauser L."/>
            <person name="Chang Y.J."/>
            <person name="Jeffries C.D."/>
            <person name="Brettin T."/>
            <person name="Goker M."/>
            <person name="Bristow J."/>
            <person name="Eisen J.A."/>
            <person name="Markowitz V."/>
            <person name="Hugenholtz P."/>
            <person name="Kyrpides N.C."/>
            <person name="Klenk H.P."/>
            <person name="Detter J.C."/>
        </authorList>
    </citation>
    <scope>NUCLEOTIDE SEQUENCE [LARGE SCALE GENOMIC DNA]</scope>
    <source>
        <strain evidence="2">ATCC 43812 / DSM 4252 / R-10</strain>
    </source>
</reference>
<dbReference type="NCBIfam" id="NF041895">
    <property type="entry name" value="choice_anch_V"/>
    <property type="match status" value="1"/>
</dbReference>
<dbReference type="AlphaFoldDB" id="D0MKG1"/>
<dbReference type="STRING" id="518766.Rmar_1991"/>
<dbReference type="Proteomes" id="UP000002221">
    <property type="component" value="Chromosome"/>
</dbReference>
<dbReference type="HOGENOM" id="CLU_1487955_0_0_10"/>
<organism evidence="1 2">
    <name type="scientific">Rhodothermus marinus (strain ATCC 43812 / DSM 4252 / R-10)</name>
    <name type="common">Rhodothermus obamensis</name>
    <dbReference type="NCBI Taxonomy" id="518766"/>
    <lineage>
        <taxon>Bacteria</taxon>
        <taxon>Pseudomonadati</taxon>
        <taxon>Rhodothermota</taxon>
        <taxon>Rhodothermia</taxon>
        <taxon>Rhodothermales</taxon>
        <taxon>Rhodothermaceae</taxon>
        <taxon>Rhodothermus</taxon>
    </lineage>
</organism>
<proteinExistence type="predicted"/>
<dbReference type="EMBL" id="CP001807">
    <property type="protein sequence ID" value="ACY48873.1"/>
    <property type="molecule type" value="Genomic_DNA"/>
</dbReference>
<dbReference type="KEGG" id="rmr:Rmar_1991"/>
<evidence type="ECO:0000313" key="2">
    <source>
        <dbReference type="Proteomes" id="UP000002221"/>
    </source>
</evidence>
<name>D0MKG1_RHOM4</name>
<evidence type="ECO:0000313" key="1">
    <source>
        <dbReference type="EMBL" id="ACY48873.1"/>
    </source>
</evidence>
<keyword evidence="2" id="KW-1185">Reference proteome</keyword>
<sequence>MMRPLAVLTLLLAVAVRWSGRYVDHPPLAHTGGFGEPTCRRCHFEYPLNEPGGRLAIRGLPDTCRSDTSYTLQLTLQHAEMLRAGFELAVRYADSGRQAGRLHPRDDRVRRDTLQGVWYAFHSPAGTELTAPGKAVWRLRWVPPDTTARVVLHAVANAANDDASEFGDRIYQITASCLLNPR</sequence>
<dbReference type="RefSeq" id="WP_012844484.1">
    <property type="nucleotide sequence ID" value="NC_013501.1"/>
</dbReference>
<gene>
    <name evidence="1" type="ordered locus">Rmar_1991</name>
</gene>
<protein>
    <recommendedName>
        <fullName evidence="3">Reelin domain-containing protein</fullName>
    </recommendedName>
</protein>
<evidence type="ECO:0008006" key="3">
    <source>
        <dbReference type="Google" id="ProtNLM"/>
    </source>
</evidence>